<keyword evidence="2" id="KW-0489">Methyltransferase</keyword>
<sequence length="265" mass="28755">MGNINAALRTAEGLGLGQAYIVSTPPRFGFTQSTPRFHGAAPAESGSTLPSDWQPSFTTKAPPRVDARKCTRGAWKWIARRFYDDAEACARDLRANGCTQLLALDPTGVPLVDAHTLTGGIADLQEHDDANTSPIDWTKPVALWFGNERGGLTKEAQAVCTHRVSLPKPGMVESFNVSAAAAMALLLASARRRNALSEAPELDDELFETLVAEYTVRGVGRPKAAMILRRGLTKEMWDDAPVGDAPAETARAPTWAREHFDDERM</sequence>
<keyword evidence="6" id="KW-0694">RNA-binding</keyword>
<name>A0A830HBQ9_9CHLO</name>
<feature type="domain" description="tRNA/rRNA methyltransferase SpoU type" evidence="8">
    <location>
        <begin position="66"/>
        <end position="185"/>
    </location>
</feature>
<dbReference type="GO" id="GO:0002938">
    <property type="term" value="P:tRNA guanine ribose methylation"/>
    <property type="evidence" value="ECO:0007669"/>
    <property type="project" value="TreeGrafter"/>
</dbReference>
<dbReference type="GO" id="GO:0000049">
    <property type="term" value="F:tRNA binding"/>
    <property type="evidence" value="ECO:0007669"/>
    <property type="project" value="UniProtKB-KW"/>
</dbReference>
<evidence type="ECO:0000256" key="2">
    <source>
        <dbReference type="ARBA" id="ARBA00022603"/>
    </source>
</evidence>
<evidence type="ECO:0000256" key="3">
    <source>
        <dbReference type="ARBA" id="ARBA00022679"/>
    </source>
</evidence>
<keyword evidence="1" id="KW-0820">tRNA-binding</keyword>
<feature type="region of interest" description="Disordered" evidence="7">
    <location>
        <begin position="34"/>
        <end position="64"/>
    </location>
</feature>
<dbReference type="PANTHER" id="PTHR43453:SF1">
    <property type="entry name" value="TRNA_RRNA METHYLTRANSFERASE SPOU TYPE DOMAIN-CONTAINING PROTEIN"/>
    <property type="match status" value="1"/>
</dbReference>
<keyword evidence="10" id="KW-1185">Reference proteome</keyword>
<keyword evidence="3" id="KW-0808">Transferase</keyword>
<evidence type="ECO:0000313" key="9">
    <source>
        <dbReference type="EMBL" id="GHP02527.1"/>
    </source>
</evidence>
<evidence type="ECO:0000256" key="4">
    <source>
        <dbReference type="ARBA" id="ARBA00022691"/>
    </source>
</evidence>
<evidence type="ECO:0000256" key="7">
    <source>
        <dbReference type="SAM" id="MobiDB-lite"/>
    </source>
</evidence>
<organism evidence="9 10">
    <name type="scientific">Pycnococcus provasolii</name>
    <dbReference type="NCBI Taxonomy" id="41880"/>
    <lineage>
        <taxon>Eukaryota</taxon>
        <taxon>Viridiplantae</taxon>
        <taxon>Chlorophyta</taxon>
        <taxon>Pseudoscourfieldiophyceae</taxon>
        <taxon>Pseudoscourfieldiales</taxon>
        <taxon>Pycnococcaceae</taxon>
        <taxon>Pycnococcus</taxon>
    </lineage>
</organism>
<dbReference type="GO" id="GO:0008173">
    <property type="term" value="F:RNA methyltransferase activity"/>
    <property type="evidence" value="ECO:0007669"/>
    <property type="project" value="InterPro"/>
</dbReference>
<keyword evidence="4" id="KW-0949">S-adenosyl-L-methionine</keyword>
<feature type="compositionally biased region" description="Polar residues" evidence="7">
    <location>
        <begin position="45"/>
        <end position="59"/>
    </location>
</feature>
<accession>A0A830HBQ9</accession>
<evidence type="ECO:0000256" key="6">
    <source>
        <dbReference type="ARBA" id="ARBA00022884"/>
    </source>
</evidence>
<comment type="caution">
    <text evidence="9">The sequence shown here is derived from an EMBL/GenBank/DDBJ whole genome shotgun (WGS) entry which is preliminary data.</text>
</comment>
<evidence type="ECO:0000313" key="10">
    <source>
        <dbReference type="Proteomes" id="UP000660262"/>
    </source>
</evidence>
<dbReference type="InterPro" id="IPR029028">
    <property type="entry name" value="Alpha/beta_knot_MTases"/>
</dbReference>
<dbReference type="SUPFAM" id="SSF75217">
    <property type="entry name" value="alpha/beta knot"/>
    <property type="match status" value="1"/>
</dbReference>
<dbReference type="InterPro" id="IPR001537">
    <property type="entry name" value="SpoU_MeTrfase"/>
</dbReference>
<proteinExistence type="predicted"/>
<keyword evidence="5" id="KW-0819">tRNA processing</keyword>
<evidence type="ECO:0000256" key="1">
    <source>
        <dbReference type="ARBA" id="ARBA00022555"/>
    </source>
</evidence>
<dbReference type="Gene3D" id="3.40.1280.10">
    <property type="match status" value="1"/>
</dbReference>
<evidence type="ECO:0000256" key="5">
    <source>
        <dbReference type="ARBA" id="ARBA00022694"/>
    </source>
</evidence>
<reference evidence="9" key="1">
    <citation type="submission" date="2020-10" db="EMBL/GenBank/DDBJ databases">
        <title>Unveiling of a novel bifunctional photoreceptor, Dualchrome1, isolated from a cosmopolitan green alga.</title>
        <authorList>
            <person name="Suzuki S."/>
            <person name="Kawachi M."/>
        </authorList>
    </citation>
    <scope>NUCLEOTIDE SEQUENCE</scope>
    <source>
        <strain evidence="9">NIES 2893</strain>
    </source>
</reference>
<dbReference type="InterPro" id="IPR029026">
    <property type="entry name" value="tRNA_m1G_MTases_N"/>
</dbReference>
<dbReference type="InterPro" id="IPR033671">
    <property type="entry name" value="TrmH"/>
</dbReference>
<protein>
    <recommendedName>
        <fullName evidence="8">tRNA/rRNA methyltransferase SpoU type domain-containing protein</fullName>
    </recommendedName>
</protein>
<dbReference type="PANTHER" id="PTHR43453">
    <property type="entry name" value="RRNA METHYLASE-LIKE"/>
    <property type="match status" value="1"/>
</dbReference>
<evidence type="ECO:0000259" key="8">
    <source>
        <dbReference type="Pfam" id="PF00588"/>
    </source>
</evidence>
<gene>
    <name evidence="9" type="ORF">PPROV_000128300</name>
</gene>
<dbReference type="AlphaFoldDB" id="A0A830HBQ9"/>
<dbReference type="EMBL" id="BNJQ01000003">
    <property type="protein sequence ID" value="GHP02527.1"/>
    <property type="molecule type" value="Genomic_DNA"/>
</dbReference>
<dbReference type="Pfam" id="PF00588">
    <property type="entry name" value="SpoU_methylase"/>
    <property type="match status" value="1"/>
</dbReference>
<dbReference type="Proteomes" id="UP000660262">
    <property type="component" value="Unassembled WGS sequence"/>
</dbReference>
<dbReference type="OrthoDB" id="241340at2759"/>